<dbReference type="FunCoup" id="A0A6I8N453">
    <property type="interactions" value="8"/>
</dbReference>
<protein>
    <submittedName>
        <fullName evidence="2">Uncharacterized protein</fullName>
    </submittedName>
</protein>
<gene>
    <name evidence="2" type="primary">CX2H8orf74</name>
</gene>
<sequence length="317" mass="33986">MASLSAQDVERIFSLQEEEGRQCLRSLLQGGDHPRQDILADIYYDSLIFAGEEGFPWSAVAEVVSFIRELLEETRGVSLASAVAVLGDRLRNAGAWLSPSRLGALCAYVHHTYLCHFRLYQLVLVQAPEEKRATTRLQLCLPPQPAPLAEGTDRDSWLHRQRLAELSQEEAEILSRPAPPLLETEQALKEAQEELGVPGGQGLEREVRGLGEEGASGIRSNPATGGLEGDGAWGRAGIKQGVASVELGEGGGGVKQEERQRGLLGPHPGVCHETPAQGSLLASPPPGRATDGSPKDWSGLGMRGGMWGGMGVARRPL</sequence>
<feature type="region of interest" description="Disordered" evidence="1">
    <location>
        <begin position="248"/>
        <end position="317"/>
    </location>
</feature>
<keyword evidence="3" id="KW-1185">Reference proteome</keyword>
<proteinExistence type="predicted"/>
<reference evidence="2" key="3">
    <citation type="submission" date="2025-09" db="UniProtKB">
        <authorList>
            <consortium name="Ensembl"/>
        </authorList>
    </citation>
    <scope>IDENTIFICATION</scope>
    <source>
        <strain evidence="2">Glennie</strain>
    </source>
</reference>
<evidence type="ECO:0000256" key="1">
    <source>
        <dbReference type="SAM" id="MobiDB-lite"/>
    </source>
</evidence>
<dbReference type="Proteomes" id="UP000002279">
    <property type="component" value="Chromosome X2"/>
</dbReference>
<dbReference type="PANTHER" id="PTHR28457">
    <property type="entry name" value="COILED-COIL DOMAIN-CONTAINING PROTEIN 189"/>
    <property type="match status" value="1"/>
</dbReference>
<dbReference type="Bgee" id="ENSOANG00000046663">
    <property type="expression patterns" value="Expressed in testis"/>
</dbReference>
<dbReference type="PANTHER" id="PTHR28457:SF2">
    <property type="entry name" value="SIMILAR TO 4930578I06RIK PROTEIN"/>
    <property type="match status" value="1"/>
</dbReference>
<dbReference type="AlphaFoldDB" id="A0A6I8N453"/>
<accession>A0A6I8N453</accession>
<evidence type="ECO:0000313" key="2">
    <source>
        <dbReference type="Ensembl" id="ENSOANP00000035640.1"/>
    </source>
</evidence>
<dbReference type="GeneTree" id="ENSGT00940000154323"/>
<dbReference type="Ensembl" id="ENSOANT00000076466.1">
    <property type="protein sequence ID" value="ENSOANP00000035640.1"/>
    <property type="gene ID" value="ENSOANG00000046663.1"/>
</dbReference>
<reference evidence="2 3" key="1">
    <citation type="journal article" date="2008" name="Nature">
        <title>Genome analysis of the platypus reveals unique signatures of evolution.</title>
        <authorList>
            <person name="Warren W.C."/>
            <person name="Hillier L.W."/>
            <person name="Marshall Graves J.A."/>
            <person name="Birney E."/>
            <person name="Ponting C.P."/>
            <person name="Grutzner F."/>
            <person name="Belov K."/>
            <person name="Miller W."/>
            <person name="Clarke L."/>
            <person name="Chinwalla A.T."/>
            <person name="Yang S.P."/>
            <person name="Heger A."/>
            <person name="Locke D.P."/>
            <person name="Miethke P."/>
            <person name="Waters P.D."/>
            <person name="Veyrunes F."/>
            <person name="Fulton L."/>
            <person name="Fulton B."/>
            <person name="Graves T."/>
            <person name="Wallis J."/>
            <person name="Puente X.S."/>
            <person name="Lopez-Otin C."/>
            <person name="Ordonez G.R."/>
            <person name="Eichler E.E."/>
            <person name="Chen L."/>
            <person name="Cheng Z."/>
            <person name="Deakin J.E."/>
            <person name="Alsop A."/>
            <person name="Thompson K."/>
            <person name="Kirby P."/>
            <person name="Papenfuss A.T."/>
            <person name="Wakefield M.J."/>
            <person name="Olender T."/>
            <person name="Lancet D."/>
            <person name="Huttley G.A."/>
            <person name="Smit A.F."/>
            <person name="Pask A."/>
            <person name="Temple-Smith P."/>
            <person name="Batzer M.A."/>
            <person name="Walker J.A."/>
            <person name="Konkel M.K."/>
            <person name="Harris R.S."/>
            <person name="Whittington C.M."/>
            <person name="Wong E.S."/>
            <person name="Gemmell N.J."/>
            <person name="Buschiazzo E."/>
            <person name="Vargas Jentzsch I.M."/>
            <person name="Merkel A."/>
            <person name="Schmitz J."/>
            <person name="Zemann A."/>
            <person name="Churakov G."/>
            <person name="Kriegs J.O."/>
            <person name="Brosius J."/>
            <person name="Murchison E.P."/>
            <person name="Sachidanandam R."/>
            <person name="Smith C."/>
            <person name="Hannon G.J."/>
            <person name="Tsend-Ayush E."/>
            <person name="McMillan D."/>
            <person name="Attenborough R."/>
            <person name="Rens W."/>
            <person name="Ferguson-Smith M."/>
            <person name="Lefevre C.M."/>
            <person name="Sharp J.A."/>
            <person name="Nicholas K.R."/>
            <person name="Ray D.A."/>
            <person name="Kube M."/>
            <person name="Reinhardt R."/>
            <person name="Pringle T.H."/>
            <person name="Taylor J."/>
            <person name="Jones R.C."/>
            <person name="Nixon B."/>
            <person name="Dacheux J.L."/>
            <person name="Niwa H."/>
            <person name="Sekita Y."/>
            <person name="Huang X."/>
            <person name="Stark A."/>
            <person name="Kheradpour P."/>
            <person name="Kellis M."/>
            <person name="Flicek P."/>
            <person name="Chen Y."/>
            <person name="Webber C."/>
            <person name="Hardison R."/>
            <person name="Nelson J."/>
            <person name="Hallsworth-Pepin K."/>
            <person name="Delehaunty K."/>
            <person name="Markovic C."/>
            <person name="Minx P."/>
            <person name="Feng Y."/>
            <person name="Kremitzki C."/>
            <person name="Mitreva M."/>
            <person name="Glasscock J."/>
            <person name="Wylie T."/>
            <person name="Wohldmann P."/>
            <person name="Thiru P."/>
            <person name="Nhan M.N."/>
            <person name="Pohl C.S."/>
            <person name="Smith S.M."/>
            <person name="Hou S."/>
            <person name="Nefedov M."/>
            <person name="de Jong P.J."/>
            <person name="Renfree M.B."/>
            <person name="Mardis E.R."/>
            <person name="Wilson R.K."/>
        </authorList>
    </citation>
    <scope>NUCLEOTIDE SEQUENCE [LARGE SCALE GENOMIC DNA]</scope>
    <source>
        <strain evidence="2 3">Glennie</strain>
    </source>
</reference>
<feature type="compositionally biased region" description="Gly residues" evidence="1">
    <location>
        <begin position="301"/>
        <end position="311"/>
    </location>
</feature>
<name>A0A6I8N453_ORNAN</name>
<dbReference type="InterPro" id="IPR032727">
    <property type="entry name" value="CLAMP"/>
</dbReference>
<reference evidence="2" key="2">
    <citation type="submission" date="2025-08" db="UniProtKB">
        <authorList>
            <consortium name="Ensembl"/>
        </authorList>
    </citation>
    <scope>IDENTIFICATION</scope>
    <source>
        <strain evidence="2">Glennie</strain>
    </source>
</reference>
<dbReference type="InParanoid" id="A0A6I8N453"/>
<evidence type="ECO:0000313" key="3">
    <source>
        <dbReference type="Proteomes" id="UP000002279"/>
    </source>
</evidence>
<organism evidence="2 3">
    <name type="scientific">Ornithorhynchus anatinus</name>
    <name type="common">Duckbill platypus</name>
    <dbReference type="NCBI Taxonomy" id="9258"/>
    <lineage>
        <taxon>Eukaryota</taxon>
        <taxon>Metazoa</taxon>
        <taxon>Chordata</taxon>
        <taxon>Craniata</taxon>
        <taxon>Vertebrata</taxon>
        <taxon>Euteleostomi</taxon>
        <taxon>Mammalia</taxon>
        <taxon>Monotremata</taxon>
        <taxon>Ornithorhynchidae</taxon>
        <taxon>Ornithorhynchus</taxon>
    </lineage>
</organism>